<gene>
    <name evidence="2" type="ORF">M9799_17250</name>
</gene>
<dbReference type="RefSeq" id="WP_231044865.1">
    <property type="nucleotide sequence ID" value="NZ_CP106882.1"/>
</dbReference>
<keyword evidence="2" id="KW-0614">Plasmid</keyword>
<reference evidence="2" key="1">
    <citation type="submission" date="2022-09" db="EMBL/GenBank/DDBJ databases">
        <title>The complete genome of Acidovorax sp. 5MLIR.</title>
        <authorList>
            <person name="Liu L."/>
            <person name="Yue J."/>
            <person name="Yang F."/>
            <person name="Yuan J."/>
            <person name="Li L."/>
        </authorList>
    </citation>
    <scope>NUCLEOTIDE SEQUENCE</scope>
    <source>
        <strain evidence="2">5MLIR</strain>
        <plasmid evidence="2">unnamed1</plasmid>
    </source>
</reference>
<feature type="compositionally biased region" description="Pro residues" evidence="1">
    <location>
        <begin position="145"/>
        <end position="160"/>
    </location>
</feature>
<accession>A0ABY6GF15</accession>
<evidence type="ECO:0000313" key="2">
    <source>
        <dbReference type="EMBL" id="UYG53684.1"/>
    </source>
</evidence>
<keyword evidence="3" id="KW-1185">Reference proteome</keyword>
<dbReference type="EMBL" id="CP106882">
    <property type="protein sequence ID" value="UYG53684.1"/>
    <property type="molecule type" value="Genomic_DNA"/>
</dbReference>
<organism evidence="2 3">
    <name type="scientific">Comamonas endophytica</name>
    <dbReference type="NCBI Taxonomy" id="2949090"/>
    <lineage>
        <taxon>Bacteria</taxon>
        <taxon>Pseudomonadati</taxon>
        <taxon>Pseudomonadota</taxon>
        <taxon>Betaproteobacteria</taxon>
        <taxon>Burkholderiales</taxon>
        <taxon>Comamonadaceae</taxon>
        <taxon>Comamonas</taxon>
    </lineage>
</organism>
<sequence>MTEAVYTHKPAAVPAHGGRAFAFLRDIQGLAPEGLQAVDTHALRNRGVVCGMLPIPGVHGQPQQVAAAQAMQRGKEAKAVYTHKLLLTGSRGCHPGACASMVVNAYEGRSIVMLAGAAVHPKAVYTHKQLPEMQAPWLVPSSGHRPPPTVYTHKPPPPNPAQSGVRCVWGLKKRSTAMT</sequence>
<evidence type="ECO:0000313" key="3">
    <source>
        <dbReference type="Proteomes" id="UP001162800"/>
    </source>
</evidence>
<geneLocation type="plasmid" evidence="2 3">
    <name>unnamed1</name>
</geneLocation>
<dbReference type="Proteomes" id="UP001162800">
    <property type="component" value="Plasmid unnamed1"/>
</dbReference>
<protein>
    <submittedName>
        <fullName evidence="2">Uncharacterized protein</fullName>
    </submittedName>
</protein>
<feature type="region of interest" description="Disordered" evidence="1">
    <location>
        <begin position="144"/>
        <end position="164"/>
    </location>
</feature>
<evidence type="ECO:0000256" key="1">
    <source>
        <dbReference type="SAM" id="MobiDB-lite"/>
    </source>
</evidence>
<name>A0ABY6GF15_9BURK</name>
<proteinExistence type="predicted"/>